<evidence type="ECO:0000313" key="6">
    <source>
        <dbReference type="EMBL" id="MBO8452345.1"/>
    </source>
</evidence>
<dbReference type="EMBL" id="JADIMI010000055">
    <property type="protein sequence ID" value="MBO8452345.1"/>
    <property type="molecule type" value="Genomic_DNA"/>
</dbReference>
<evidence type="ECO:0000256" key="3">
    <source>
        <dbReference type="ARBA" id="ARBA00022679"/>
    </source>
</evidence>
<organism evidence="6 7">
    <name type="scientific">Candidatus Cryptobacteroides intestinavium</name>
    <dbReference type="NCBI Taxonomy" id="2840766"/>
    <lineage>
        <taxon>Bacteria</taxon>
        <taxon>Pseudomonadati</taxon>
        <taxon>Bacteroidota</taxon>
        <taxon>Bacteroidia</taxon>
        <taxon>Bacteroidales</taxon>
        <taxon>Candidatus Cryptobacteroides</taxon>
    </lineage>
</organism>
<dbReference type="GO" id="GO:0008173">
    <property type="term" value="F:RNA methyltransferase activity"/>
    <property type="evidence" value="ECO:0007669"/>
    <property type="project" value="InterPro"/>
</dbReference>
<dbReference type="SUPFAM" id="SSF75217">
    <property type="entry name" value="alpha/beta knot"/>
    <property type="match status" value="1"/>
</dbReference>
<dbReference type="SUPFAM" id="SSF55315">
    <property type="entry name" value="L30e-like"/>
    <property type="match status" value="1"/>
</dbReference>
<keyword evidence="2 6" id="KW-0489">Methyltransferase</keyword>
<dbReference type="AlphaFoldDB" id="A0A9D9EV51"/>
<evidence type="ECO:0000256" key="1">
    <source>
        <dbReference type="ARBA" id="ARBA00007228"/>
    </source>
</evidence>
<dbReference type="InterPro" id="IPR051259">
    <property type="entry name" value="rRNA_Methyltransferase"/>
</dbReference>
<dbReference type="Proteomes" id="UP000823661">
    <property type="component" value="Unassembled WGS sequence"/>
</dbReference>
<comment type="similarity">
    <text evidence="1">Belongs to the class IV-like SAM-binding methyltransferase superfamily. RNA methyltransferase TrmH family.</text>
</comment>
<accession>A0A9D9EV51</accession>
<dbReference type="InterPro" id="IPR001537">
    <property type="entry name" value="SpoU_MeTrfase"/>
</dbReference>
<dbReference type="GO" id="GO:0006396">
    <property type="term" value="P:RNA processing"/>
    <property type="evidence" value="ECO:0007669"/>
    <property type="project" value="InterPro"/>
</dbReference>
<protein>
    <submittedName>
        <fullName evidence="6">RNA methyltransferase</fullName>
    </submittedName>
</protein>
<dbReference type="CDD" id="cd18109">
    <property type="entry name" value="SpoU-like_RNA-MTase"/>
    <property type="match status" value="1"/>
</dbReference>
<dbReference type="Pfam" id="PF00588">
    <property type="entry name" value="SpoU_methylase"/>
    <property type="match status" value="1"/>
</dbReference>
<evidence type="ECO:0000259" key="5">
    <source>
        <dbReference type="Pfam" id="PF22435"/>
    </source>
</evidence>
<dbReference type="InterPro" id="IPR053888">
    <property type="entry name" value="MRM3-like_sub_bind"/>
</dbReference>
<dbReference type="PANTHER" id="PTHR43191:SF2">
    <property type="entry name" value="RRNA METHYLTRANSFERASE 3, MITOCHONDRIAL"/>
    <property type="match status" value="1"/>
</dbReference>
<feature type="domain" description="tRNA/rRNA methyltransferase SpoU type" evidence="4">
    <location>
        <begin position="91"/>
        <end position="235"/>
    </location>
</feature>
<reference evidence="6" key="1">
    <citation type="submission" date="2020-10" db="EMBL/GenBank/DDBJ databases">
        <authorList>
            <person name="Gilroy R."/>
        </authorList>
    </citation>
    <scope>NUCLEOTIDE SEQUENCE</scope>
    <source>
        <strain evidence="6">B1-20833</strain>
    </source>
</reference>
<dbReference type="InterPro" id="IPR029026">
    <property type="entry name" value="tRNA_m1G_MTases_N"/>
</dbReference>
<dbReference type="GO" id="GO:0032259">
    <property type="term" value="P:methylation"/>
    <property type="evidence" value="ECO:0007669"/>
    <property type="project" value="UniProtKB-KW"/>
</dbReference>
<evidence type="ECO:0000313" key="7">
    <source>
        <dbReference type="Proteomes" id="UP000823661"/>
    </source>
</evidence>
<feature type="domain" description="MRM3-like substrate binding" evidence="5">
    <location>
        <begin position="7"/>
        <end position="55"/>
    </location>
</feature>
<evidence type="ECO:0000256" key="2">
    <source>
        <dbReference type="ARBA" id="ARBA00022603"/>
    </source>
</evidence>
<evidence type="ECO:0000259" key="4">
    <source>
        <dbReference type="Pfam" id="PF00588"/>
    </source>
</evidence>
<proteinExistence type="inferred from homology"/>
<dbReference type="Gene3D" id="3.40.1280.10">
    <property type="match status" value="1"/>
</dbReference>
<dbReference type="GO" id="GO:0003723">
    <property type="term" value="F:RNA binding"/>
    <property type="evidence" value="ECO:0007669"/>
    <property type="project" value="InterPro"/>
</dbReference>
<comment type="caution">
    <text evidence="6">The sequence shown here is derived from an EMBL/GenBank/DDBJ whole genome shotgun (WGS) entry which is preliminary data.</text>
</comment>
<dbReference type="InterPro" id="IPR029064">
    <property type="entry name" value="Ribosomal_eL30-like_sf"/>
</dbReference>
<sequence>MNASISNNEIKRIRSLSRKKFRDEYGLFTVEGEKLVDEALRSGFHIEKVYRRDEIGYDTMARISQLATPSPVLAVVRKPDAKPAGVPSEGLYLGLDAVRDPGNLGTLVRIADWFGINAIFASEDTVDVFNPKVVQATMGALFRVEVHYCSLEDTARRFIDAGGCVYGTFLDGEDIYSCSIETGEGAPVMVVMGNESEGISSGVADTVSKRLFIPPFPHNEPGSESLNVAVATAVTVAEFRRRLQHGL</sequence>
<keyword evidence="3" id="KW-0808">Transferase</keyword>
<reference evidence="6" key="2">
    <citation type="journal article" date="2021" name="PeerJ">
        <title>Extensive microbial diversity within the chicken gut microbiome revealed by metagenomics and culture.</title>
        <authorList>
            <person name="Gilroy R."/>
            <person name="Ravi A."/>
            <person name="Getino M."/>
            <person name="Pursley I."/>
            <person name="Horton D.L."/>
            <person name="Alikhan N.F."/>
            <person name="Baker D."/>
            <person name="Gharbi K."/>
            <person name="Hall N."/>
            <person name="Watson M."/>
            <person name="Adriaenssens E.M."/>
            <person name="Foster-Nyarko E."/>
            <person name="Jarju S."/>
            <person name="Secka A."/>
            <person name="Antonio M."/>
            <person name="Oren A."/>
            <person name="Chaudhuri R.R."/>
            <person name="La Ragione R."/>
            <person name="Hildebrand F."/>
            <person name="Pallen M.J."/>
        </authorList>
    </citation>
    <scope>NUCLEOTIDE SEQUENCE</scope>
    <source>
        <strain evidence="6">B1-20833</strain>
    </source>
</reference>
<dbReference type="InterPro" id="IPR029028">
    <property type="entry name" value="Alpha/beta_knot_MTases"/>
</dbReference>
<dbReference type="PANTHER" id="PTHR43191">
    <property type="entry name" value="RRNA METHYLTRANSFERASE 3"/>
    <property type="match status" value="1"/>
</dbReference>
<dbReference type="Gene3D" id="3.30.1330.30">
    <property type="match status" value="1"/>
</dbReference>
<gene>
    <name evidence="6" type="ORF">IAC06_05625</name>
</gene>
<name>A0A9D9EV51_9BACT</name>
<dbReference type="Pfam" id="PF22435">
    <property type="entry name" value="MRM3-like_sub_bind"/>
    <property type="match status" value="1"/>
</dbReference>